<keyword evidence="3" id="KW-1185">Reference proteome</keyword>
<organism evidence="2 3">
    <name type="scientific">Polarella glacialis</name>
    <name type="common">Dinoflagellate</name>
    <dbReference type="NCBI Taxonomy" id="89957"/>
    <lineage>
        <taxon>Eukaryota</taxon>
        <taxon>Sar</taxon>
        <taxon>Alveolata</taxon>
        <taxon>Dinophyceae</taxon>
        <taxon>Suessiales</taxon>
        <taxon>Suessiaceae</taxon>
        <taxon>Polarella</taxon>
    </lineage>
</organism>
<feature type="non-terminal residue" evidence="2">
    <location>
        <position position="214"/>
    </location>
</feature>
<dbReference type="AlphaFoldDB" id="A0A813EXS0"/>
<evidence type="ECO:0000256" key="1">
    <source>
        <dbReference type="SAM" id="MobiDB-lite"/>
    </source>
</evidence>
<feature type="region of interest" description="Disordered" evidence="1">
    <location>
        <begin position="1"/>
        <end position="20"/>
    </location>
</feature>
<dbReference type="EMBL" id="CAJNNV010015833">
    <property type="protein sequence ID" value="CAE8603825.1"/>
    <property type="molecule type" value="Genomic_DNA"/>
</dbReference>
<dbReference type="OrthoDB" id="445336at2759"/>
<dbReference type="Proteomes" id="UP000654075">
    <property type="component" value="Unassembled WGS sequence"/>
</dbReference>
<accession>A0A813EXS0</accession>
<protein>
    <submittedName>
        <fullName evidence="2">Uncharacterized protein</fullName>
    </submittedName>
</protein>
<evidence type="ECO:0000313" key="2">
    <source>
        <dbReference type="EMBL" id="CAE8603825.1"/>
    </source>
</evidence>
<feature type="non-terminal residue" evidence="2">
    <location>
        <position position="1"/>
    </location>
</feature>
<sequence>VSDGFRATQPGQRPKPKSGRVATEWVEPYEEFRERLNVLVANAAQCDAGSLDCSESCFARSEHLRMDEHKGFGGCLYCAFRRVSTPYVLVLQHDRPAIRSFDAASVLAAMEASPEQVKYVGLPTKSSLARTGDSHLASCWHIQTEVVKVAADSDATLRPLLFWYDSAHICNLDHYVNFVFKKGRIHCGGFPEDSLGQEMQADIRAAAAEGRWKE</sequence>
<reference evidence="2" key="1">
    <citation type="submission" date="2021-02" db="EMBL/GenBank/DDBJ databases">
        <authorList>
            <person name="Dougan E. K."/>
            <person name="Rhodes N."/>
            <person name="Thang M."/>
            <person name="Chan C."/>
        </authorList>
    </citation>
    <scope>NUCLEOTIDE SEQUENCE</scope>
</reference>
<evidence type="ECO:0000313" key="3">
    <source>
        <dbReference type="Proteomes" id="UP000654075"/>
    </source>
</evidence>
<comment type="caution">
    <text evidence="2">The sequence shown here is derived from an EMBL/GenBank/DDBJ whole genome shotgun (WGS) entry which is preliminary data.</text>
</comment>
<proteinExistence type="predicted"/>
<name>A0A813EXS0_POLGL</name>
<gene>
    <name evidence="2" type="ORF">PGLA1383_LOCUS22025</name>
</gene>